<keyword evidence="3" id="KW-0804">Transcription</keyword>
<evidence type="ECO:0000313" key="6">
    <source>
        <dbReference type="Proteomes" id="UP000593601"/>
    </source>
</evidence>
<dbReference type="PRINTS" id="PR00032">
    <property type="entry name" value="HTHARAC"/>
</dbReference>
<protein>
    <submittedName>
        <fullName evidence="5">Helix-turn-helix transcriptional regulator</fullName>
    </submittedName>
</protein>
<accession>A0A7M2REH5</accession>
<dbReference type="InterPro" id="IPR037923">
    <property type="entry name" value="HTH-like"/>
</dbReference>
<dbReference type="PROSITE" id="PS00041">
    <property type="entry name" value="HTH_ARAC_FAMILY_1"/>
    <property type="match status" value="1"/>
</dbReference>
<dbReference type="InterPro" id="IPR018062">
    <property type="entry name" value="HTH_AraC-typ_CS"/>
</dbReference>
<dbReference type="KEGG" id="bliq:INP51_10165"/>
<evidence type="ECO:0000256" key="3">
    <source>
        <dbReference type="ARBA" id="ARBA00023163"/>
    </source>
</evidence>
<keyword evidence="2" id="KW-0238">DNA-binding</keyword>
<dbReference type="SUPFAM" id="SSF51215">
    <property type="entry name" value="Regulatory protein AraC"/>
    <property type="match status" value="1"/>
</dbReference>
<reference evidence="5 6" key="1">
    <citation type="submission" date="2020-10" db="EMBL/GenBank/DDBJ databases">
        <title>Blautia liquoris sp.nov., isolated from the mud in a fermentation cellar used for the production of Chinese strong-flavoured liquor.</title>
        <authorList>
            <person name="Lu L."/>
        </authorList>
    </citation>
    <scope>NUCLEOTIDE SEQUENCE [LARGE SCALE GENOMIC DNA]</scope>
    <source>
        <strain evidence="5 6">LZLJ-3</strain>
    </source>
</reference>
<dbReference type="GO" id="GO:0003700">
    <property type="term" value="F:DNA-binding transcription factor activity"/>
    <property type="evidence" value="ECO:0007669"/>
    <property type="project" value="InterPro"/>
</dbReference>
<dbReference type="EMBL" id="CP063304">
    <property type="protein sequence ID" value="QOV18381.1"/>
    <property type="molecule type" value="Genomic_DNA"/>
</dbReference>
<feature type="domain" description="HTH araC/xylS-type" evidence="4">
    <location>
        <begin position="193"/>
        <end position="291"/>
    </location>
</feature>
<evidence type="ECO:0000313" key="5">
    <source>
        <dbReference type="EMBL" id="QOV18381.1"/>
    </source>
</evidence>
<dbReference type="Gene3D" id="1.10.10.60">
    <property type="entry name" value="Homeodomain-like"/>
    <property type="match status" value="2"/>
</dbReference>
<gene>
    <name evidence="5" type="ORF">INP51_10165</name>
</gene>
<dbReference type="RefSeq" id="WP_193734743.1">
    <property type="nucleotide sequence ID" value="NZ_CP063304.1"/>
</dbReference>
<dbReference type="Proteomes" id="UP000593601">
    <property type="component" value="Chromosome"/>
</dbReference>
<dbReference type="PANTHER" id="PTHR43280:SF34">
    <property type="entry name" value="ARAC-FAMILY TRANSCRIPTIONAL REGULATOR"/>
    <property type="match status" value="1"/>
</dbReference>
<sequence length="306" mass="36374">MLIDGLSLYKRGHLYRINTPIDSLYFFFDYDERCYKENMQFQHFHTFYEIMIPLEESAGHLIDGKYYGIKLHDMVLLRPSLLHKTVYPKGSPSRRIIINFRFPNHIYGMEEIFSKILSLFDARIPIYRFPEKEKKKLYQVLNEIYRLTDSTSECKNLLIHNKFLEFLSLLYEEQEYNCYKPVNSGMRLQDRIYDITAYIHKHSTESLSLDLLSQKFYISPYYLSHTFKEVTGFTLISYVQTVRIRNAQLLLISTNDKITEIAMRCGFTSFSQFSRCFLKTCGMSPSEYRSAYTVHGLETFELQEKS</sequence>
<keyword evidence="1" id="KW-0805">Transcription regulation</keyword>
<dbReference type="GO" id="GO:0043565">
    <property type="term" value="F:sequence-specific DNA binding"/>
    <property type="evidence" value="ECO:0007669"/>
    <property type="project" value="InterPro"/>
</dbReference>
<dbReference type="PROSITE" id="PS01124">
    <property type="entry name" value="HTH_ARAC_FAMILY_2"/>
    <property type="match status" value="1"/>
</dbReference>
<dbReference type="InterPro" id="IPR020449">
    <property type="entry name" value="Tscrpt_reg_AraC-type_HTH"/>
</dbReference>
<dbReference type="Pfam" id="PF12833">
    <property type="entry name" value="HTH_18"/>
    <property type="match status" value="1"/>
</dbReference>
<name>A0A7M2REH5_9FIRM</name>
<dbReference type="AlphaFoldDB" id="A0A7M2REH5"/>
<dbReference type="PANTHER" id="PTHR43280">
    <property type="entry name" value="ARAC-FAMILY TRANSCRIPTIONAL REGULATOR"/>
    <property type="match status" value="1"/>
</dbReference>
<proteinExistence type="predicted"/>
<evidence type="ECO:0000256" key="1">
    <source>
        <dbReference type="ARBA" id="ARBA00023015"/>
    </source>
</evidence>
<evidence type="ECO:0000259" key="4">
    <source>
        <dbReference type="PROSITE" id="PS01124"/>
    </source>
</evidence>
<dbReference type="InterPro" id="IPR018060">
    <property type="entry name" value="HTH_AraC"/>
</dbReference>
<organism evidence="5 6">
    <name type="scientific">Blautia liquoris</name>
    <dbReference type="NCBI Taxonomy" id="2779518"/>
    <lineage>
        <taxon>Bacteria</taxon>
        <taxon>Bacillati</taxon>
        <taxon>Bacillota</taxon>
        <taxon>Clostridia</taxon>
        <taxon>Lachnospirales</taxon>
        <taxon>Lachnospiraceae</taxon>
        <taxon>Blautia</taxon>
    </lineage>
</organism>
<dbReference type="SUPFAM" id="SSF46689">
    <property type="entry name" value="Homeodomain-like"/>
    <property type="match status" value="2"/>
</dbReference>
<dbReference type="InterPro" id="IPR009057">
    <property type="entry name" value="Homeodomain-like_sf"/>
</dbReference>
<dbReference type="SMART" id="SM00342">
    <property type="entry name" value="HTH_ARAC"/>
    <property type="match status" value="1"/>
</dbReference>
<keyword evidence="6" id="KW-1185">Reference proteome</keyword>
<evidence type="ECO:0000256" key="2">
    <source>
        <dbReference type="ARBA" id="ARBA00023125"/>
    </source>
</evidence>